<keyword evidence="1" id="KW-1133">Transmembrane helix</keyword>
<feature type="transmembrane region" description="Helical" evidence="1">
    <location>
        <begin position="39"/>
        <end position="59"/>
    </location>
</feature>
<comment type="caution">
    <text evidence="2">The sequence shown here is derived from an EMBL/GenBank/DDBJ whole genome shotgun (WGS) entry which is preliminary data.</text>
</comment>
<protein>
    <submittedName>
        <fullName evidence="2">Uncharacterized protein</fullName>
    </submittedName>
</protein>
<reference evidence="2 3" key="1">
    <citation type="journal article" date="2013" name="ISME J.">
        <title>Comparative genomics of pathogenic lineages of Vibrio nigripulchritudo identifies virulence-associated traits.</title>
        <authorList>
            <person name="Goudenege D."/>
            <person name="Labreuche Y."/>
            <person name="Krin E."/>
            <person name="Ansquer D."/>
            <person name="Mangenot S."/>
            <person name="Calteau A."/>
            <person name="Medigue C."/>
            <person name="Mazel D."/>
            <person name="Polz M.F."/>
            <person name="Le Roux F."/>
        </authorList>
    </citation>
    <scope>NUCLEOTIDE SEQUENCE [LARGE SCALE GENOMIC DNA]</scope>
    <source>
        <strain evidence="2 3">SOn1</strain>
    </source>
</reference>
<gene>
    <name evidence="2" type="ORF">VIBNISOn1_30033</name>
</gene>
<keyword evidence="1" id="KW-0472">Membrane</keyword>
<accession>A0AAV2VRU4</accession>
<dbReference type="EMBL" id="CAOF01000120">
    <property type="protein sequence ID" value="CCO47342.1"/>
    <property type="molecule type" value="Genomic_DNA"/>
</dbReference>
<sequence length="260" mass="27607">MLDSAKYFLAGGVGGVLPKLVMLATVLTQTTNAKLTEPISWSFFVGLLMLFGIGGIVAVSTVENSRKVRDFIIAGIAAPALIASIVGGVEKTTEKKGAGDTAPKSTTVSFFISGAYAATEPKLVDPTDSYNYTLQSIPYGSTDWRQNTLGYDVVVTDSQGNSKTLNINGWSEGPIKLTTKTPLQDVQINDNDGNAITKFNVDAVASGEIVVRPQIASEKDFLWALGAKGKAKVVGGQTEFVPLETNKETKSNPLLENRGE</sequence>
<evidence type="ECO:0000313" key="3">
    <source>
        <dbReference type="Proteomes" id="UP000018211"/>
    </source>
</evidence>
<organism evidence="2 3">
    <name type="scientific">Vibrio nigripulchritudo SOn1</name>
    <dbReference type="NCBI Taxonomy" id="1238450"/>
    <lineage>
        <taxon>Bacteria</taxon>
        <taxon>Pseudomonadati</taxon>
        <taxon>Pseudomonadota</taxon>
        <taxon>Gammaproteobacteria</taxon>
        <taxon>Vibrionales</taxon>
        <taxon>Vibrionaceae</taxon>
        <taxon>Vibrio</taxon>
    </lineage>
</organism>
<name>A0AAV2VRU4_9VIBR</name>
<dbReference type="AlphaFoldDB" id="A0AAV2VRU4"/>
<keyword evidence="1" id="KW-0812">Transmembrane</keyword>
<dbReference type="Proteomes" id="UP000018211">
    <property type="component" value="Unassembled WGS sequence"/>
</dbReference>
<evidence type="ECO:0000256" key="1">
    <source>
        <dbReference type="SAM" id="Phobius"/>
    </source>
</evidence>
<feature type="transmembrane region" description="Helical" evidence="1">
    <location>
        <begin position="7"/>
        <end position="27"/>
    </location>
</feature>
<evidence type="ECO:0000313" key="2">
    <source>
        <dbReference type="EMBL" id="CCO47342.1"/>
    </source>
</evidence>
<dbReference type="RefSeq" id="WP_022612182.1">
    <property type="nucleotide sequence ID" value="NZ_LK391965.1"/>
</dbReference>
<proteinExistence type="predicted"/>
<feature type="transmembrane region" description="Helical" evidence="1">
    <location>
        <begin position="71"/>
        <end position="89"/>
    </location>
</feature>